<sequence>MEQIIKKVHNVDPNNSEEVKEALSSFFQCISKYKELHSHRLLRELQHVINRFPKYCLTHRSNIETFLIRFLSSNNYFNVIEAAKCTHALQQVRPSQEKSATPKTSWRDQMTDLCNAVHTLIGSVYSDAVEVYRDNPKPAKNASTPMAVALADITKKIKDVKDKQSLLHLRLKNILVFIQAMLVDVYPVAKPIQPQTILDVVVRLLSVTSGTKQYDTDICTIKIQALRTLDALVVCLGSNLIPYSHLVFRLVLQTLKWTSDHPTDHTSKVRCTSYNSLGYWLTTLHSHRISDTSNTWEDSLADNIITDITPVKKVVLLTMGPQPTKNLSKKAKRKLVTTQLKESNLAVHAPGENNKTSVSEEVNNEIAIAALECAEIFLTVCGRFLKPATYKLFQESLVRECYNYTLYTNDQLVRLLRALEATRKTAPTGVPPTTQYCLHLYSLLHNSQRAEISLFCSQALLDIRLHLHCSPPSLNFALDAPRETEKATNKRKKVSDRNRAMLASLLGTDKVPTADNDDDIISIPDEPTSKKLRLESNETDKISLLSSDSEGSVEEVCDDSENDNVEEVEVVVEINEQRDDDEPLIVNEEQTTEVTKQGTVEPDTSTELINQEIELQGTNEQVNLNKIVEPDQNNQIVKLNGGIEVQEEEAYVEPMIIDETDKSTEKVNVPIHEALTQTPINVSNDTIEEDKSLSLEVGYDYPNTSPEKVTVLEKVDDENLPSTNDTDDIQITCGQAVRSSQEVNVEKKLTETDVNSDEIPKVNGLGESIVENGSAENPIETPAKLKVVEDSSINDGTTVEDMLADFVDEVNDGAIEA</sequence>
<gene>
    <name evidence="1" type="primary">jg4958</name>
    <name evidence="1" type="ORF">PAEG_LOCUS25046</name>
</gene>
<reference evidence="1" key="1">
    <citation type="submission" date="2022-03" db="EMBL/GenBank/DDBJ databases">
        <authorList>
            <person name="Lindestad O."/>
        </authorList>
    </citation>
    <scope>NUCLEOTIDE SEQUENCE</scope>
</reference>
<name>A0A8S4SCC1_9NEOP</name>
<comment type="caution">
    <text evidence="1">The sequence shown here is derived from an EMBL/GenBank/DDBJ whole genome shotgun (WGS) entry which is preliminary data.</text>
</comment>
<dbReference type="InterPro" id="IPR016024">
    <property type="entry name" value="ARM-type_fold"/>
</dbReference>
<dbReference type="OrthoDB" id="20900at2759"/>
<dbReference type="SUPFAM" id="SSF48371">
    <property type="entry name" value="ARM repeat"/>
    <property type="match status" value="1"/>
</dbReference>
<protein>
    <submittedName>
        <fullName evidence="1">Jg4958 protein</fullName>
    </submittedName>
</protein>
<accession>A0A8S4SCC1</accession>
<dbReference type="AlphaFoldDB" id="A0A8S4SCC1"/>
<organism evidence="1 2">
    <name type="scientific">Pararge aegeria aegeria</name>
    <dbReference type="NCBI Taxonomy" id="348720"/>
    <lineage>
        <taxon>Eukaryota</taxon>
        <taxon>Metazoa</taxon>
        <taxon>Ecdysozoa</taxon>
        <taxon>Arthropoda</taxon>
        <taxon>Hexapoda</taxon>
        <taxon>Insecta</taxon>
        <taxon>Pterygota</taxon>
        <taxon>Neoptera</taxon>
        <taxon>Endopterygota</taxon>
        <taxon>Lepidoptera</taxon>
        <taxon>Glossata</taxon>
        <taxon>Ditrysia</taxon>
        <taxon>Papilionoidea</taxon>
        <taxon>Nymphalidae</taxon>
        <taxon>Satyrinae</taxon>
        <taxon>Satyrini</taxon>
        <taxon>Parargina</taxon>
        <taxon>Pararge</taxon>
    </lineage>
</organism>
<dbReference type="EMBL" id="CAKXAJ010026290">
    <property type="protein sequence ID" value="CAH2265708.1"/>
    <property type="molecule type" value="Genomic_DNA"/>
</dbReference>
<dbReference type="PANTHER" id="PTHR34105">
    <property type="entry name" value="PROLINE-, GLUTAMIC ACID- AND LEUCINE-RICH PROTEIN 1"/>
    <property type="match status" value="1"/>
</dbReference>
<evidence type="ECO:0000313" key="1">
    <source>
        <dbReference type="EMBL" id="CAH2265708.1"/>
    </source>
</evidence>
<proteinExistence type="predicted"/>
<dbReference type="GO" id="GO:0005634">
    <property type="term" value="C:nucleus"/>
    <property type="evidence" value="ECO:0007669"/>
    <property type="project" value="TreeGrafter"/>
</dbReference>
<keyword evidence="2" id="KW-1185">Reference proteome</keyword>
<evidence type="ECO:0000313" key="2">
    <source>
        <dbReference type="Proteomes" id="UP000838756"/>
    </source>
</evidence>
<dbReference type="PANTHER" id="PTHR34105:SF1">
    <property type="entry name" value="PROLINE-, GLUTAMIC ACID- AND LEUCINE-RICH PROTEIN 1"/>
    <property type="match status" value="1"/>
</dbReference>
<dbReference type="GO" id="GO:0006364">
    <property type="term" value="P:rRNA processing"/>
    <property type="evidence" value="ECO:0007669"/>
    <property type="project" value="TreeGrafter"/>
</dbReference>
<dbReference type="Proteomes" id="UP000838756">
    <property type="component" value="Unassembled WGS sequence"/>
</dbReference>